<evidence type="ECO:0000256" key="18">
    <source>
        <dbReference type="PIRSR" id="PIRSR000169-2"/>
    </source>
</evidence>
<evidence type="ECO:0000256" key="4">
    <source>
        <dbReference type="ARBA" id="ARBA00019425"/>
    </source>
</evidence>
<comment type="caution">
    <text evidence="20">The sequence shown here is derived from an EMBL/GenBank/DDBJ whole genome shotgun (WGS) entry which is preliminary data.</text>
</comment>
<keyword evidence="15 16" id="KW-0472">Membrane</keyword>
<comment type="subcellular location">
    <subcellularLocation>
        <location evidence="2 16">Cell inner membrane</location>
        <topology evidence="2 16">Multi-pass membrane protein</topology>
    </subcellularLocation>
</comment>
<dbReference type="InterPro" id="IPR000701">
    <property type="entry name" value="SuccDH_FuR_B_TM-su"/>
</dbReference>
<dbReference type="GO" id="GO:0046872">
    <property type="term" value="F:metal ion binding"/>
    <property type="evidence" value="ECO:0007669"/>
    <property type="project" value="UniProtKB-KW"/>
</dbReference>
<keyword evidence="11 18" id="KW-0479">Metal-binding</keyword>
<dbReference type="PANTHER" id="PTHR38689:SF1">
    <property type="entry name" value="SUCCINATE DEHYDROGENASE HYDROPHOBIC MEMBRANE ANCHOR SUBUNIT"/>
    <property type="match status" value="1"/>
</dbReference>
<organism evidence="20 21">
    <name type="scientific">Neptunicella marina</name>
    <dbReference type="NCBI Taxonomy" id="2125989"/>
    <lineage>
        <taxon>Bacteria</taxon>
        <taxon>Pseudomonadati</taxon>
        <taxon>Pseudomonadota</taxon>
        <taxon>Gammaproteobacteria</taxon>
        <taxon>Alteromonadales</taxon>
        <taxon>Alteromonadaceae</taxon>
        <taxon>Neptunicella</taxon>
    </lineage>
</organism>
<dbReference type="Proteomes" id="UP000601768">
    <property type="component" value="Unassembled WGS sequence"/>
</dbReference>
<evidence type="ECO:0000256" key="2">
    <source>
        <dbReference type="ARBA" id="ARBA00004429"/>
    </source>
</evidence>
<feature type="transmembrane region" description="Helical" evidence="19">
    <location>
        <begin position="92"/>
        <end position="115"/>
    </location>
</feature>
<keyword evidence="8 16" id="KW-0816">Tricarboxylic acid cycle</keyword>
<keyword evidence="7 16" id="KW-0997">Cell inner membrane</keyword>
<evidence type="ECO:0000256" key="12">
    <source>
        <dbReference type="ARBA" id="ARBA00022982"/>
    </source>
</evidence>
<reference evidence="20" key="1">
    <citation type="journal article" date="2018" name="Int. J. Syst. Evol. Microbiol.">
        <title>Neptunicella marina gen. nov., sp. nov., isolated from surface seawater.</title>
        <authorList>
            <person name="Liu X."/>
            <person name="Lai Q."/>
            <person name="Du Y."/>
            <person name="Zhang X."/>
            <person name="Liu Z."/>
            <person name="Sun F."/>
            <person name="Shao Z."/>
        </authorList>
    </citation>
    <scope>NUCLEOTIDE SEQUENCE</scope>
    <source>
        <strain evidence="20">S27-2</strain>
    </source>
</reference>
<dbReference type="EMBL" id="JACNEP010000024">
    <property type="protein sequence ID" value="MBC3767729.1"/>
    <property type="molecule type" value="Genomic_DNA"/>
</dbReference>
<evidence type="ECO:0000256" key="11">
    <source>
        <dbReference type="ARBA" id="ARBA00022723"/>
    </source>
</evidence>
<protein>
    <recommendedName>
        <fullName evidence="4 16">Succinate dehydrogenase hydrophobic membrane anchor subunit</fullName>
    </recommendedName>
</protein>
<evidence type="ECO:0000256" key="19">
    <source>
        <dbReference type="SAM" id="Phobius"/>
    </source>
</evidence>
<sequence length="116" mass="13095">MVTNQASLKRNGVQDFVSLRATALVICAFSFFMLWFFISTPSITYDVWRSLFANLAMKVFTFATLVSIMIHVRIGLWQVLTDYVKPAGVRATIQFLLNLLAFAYCAAGLFVLWGVK</sequence>
<reference evidence="20" key="2">
    <citation type="submission" date="2020-08" db="EMBL/GenBank/DDBJ databases">
        <authorList>
            <person name="Lai Q."/>
        </authorList>
    </citation>
    <scope>NUCLEOTIDE SEQUENCE</scope>
    <source>
        <strain evidence="20">S27-2</strain>
    </source>
</reference>
<name>A0A8J6IX92_9ALTE</name>
<evidence type="ECO:0000256" key="17">
    <source>
        <dbReference type="PIRSR" id="PIRSR000169-1"/>
    </source>
</evidence>
<feature type="transmembrane region" description="Helical" evidence="19">
    <location>
        <begin position="17"/>
        <end position="38"/>
    </location>
</feature>
<dbReference type="Gene3D" id="1.20.1300.10">
    <property type="entry name" value="Fumarate reductase/succinate dehydrogenase, transmembrane subunit"/>
    <property type="match status" value="1"/>
</dbReference>
<dbReference type="NCBIfam" id="TIGR02968">
    <property type="entry name" value="succ_dehyd_anc"/>
    <property type="match status" value="1"/>
</dbReference>
<accession>A0A8J6IX92</accession>
<evidence type="ECO:0000256" key="10">
    <source>
        <dbReference type="ARBA" id="ARBA00022692"/>
    </source>
</evidence>
<keyword evidence="21" id="KW-1185">Reference proteome</keyword>
<evidence type="ECO:0000256" key="13">
    <source>
        <dbReference type="ARBA" id="ARBA00022989"/>
    </source>
</evidence>
<evidence type="ECO:0000256" key="14">
    <source>
        <dbReference type="ARBA" id="ARBA00023004"/>
    </source>
</evidence>
<evidence type="ECO:0000256" key="7">
    <source>
        <dbReference type="ARBA" id="ARBA00022519"/>
    </source>
</evidence>
<dbReference type="PANTHER" id="PTHR38689">
    <property type="entry name" value="SUCCINATE DEHYDROGENASE HYDROPHOBIC MEMBRANE ANCHOR SUBUNIT"/>
    <property type="match status" value="1"/>
</dbReference>
<evidence type="ECO:0000256" key="8">
    <source>
        <dbReference type="ARBA" id="ARBA00022532"/>
    </source>
</evidence>
<dbReference type="Pfam" id="PF01127">
    <property type="entry name" value="Sdh_cyt"/>
    <property type="match status" value="1"/>
</dbReference>
<dbReference type="UniPathway" id="UPA00223"/>
<keyword evidence="5 16" id="KW-0813">Transport</keyword>
<dbReference type="SUPFAM" id="SSF81343">
    <property type="entry name" value="Fumarate reductase respiratory complex transmembrane subunits"/>
    <property type="match status" value="1"/>
</dbReference>
<keyword evidence="13 19" id="KW-1133">Transmembrane helix</keyword>
<dbReference type="InterPro" id="IPR034804">
    <property type="entry name" value="SQR/QFR_C/D"/>
</dbReference>
<evidence type="ECO:0000256" key="16">
    <source>
        <dbReference type="PIRNR" id="PIRNR000169"/>
    </source>
</evidence>
<dbReference type="InterPro" id="IPR014312">
    <property type="entry name" value="Succ_DH_anchor"/>
</dbReference>
<feature type="binding site" evidence="17">
    <location>
        <position position="83"/>
    </location>
    <ligand>
        <name>a ubiquinone</name>
        <dbReference type="ChEBI" id="CHEBI:16389"/>
    </ligand>
</feature>
<feature type="binding site" description="axial binding residue" evidence="18">
    <location>
        <position position="71"/>
    </location>
    <ligand>
        <name>heme</name>
        <dbReference type="ChEBI" id="CHEBI:30413"/>
        <note>ligand shared with second transmembrane subunit</note>
    </ligand>
    <ligandPart>
        <name>Fe</name>
        <dbReference type="ChEBI" id="CHEBI:18248"/>
    </ligandPart>
</feature>
<evidence type="ECO:0000256" key="9">
    <source>
        <dbReference type="ARBA" id="ARBA00022617"/>
    </source>
</evidence>
<keyword evidence="10 19" id="KW-0812">Transmembrane</keyword>
<evidence type="ECO:0000256" key="15">
    <source>
        <dbReference type="ARBA" id="ARBA00023136"/>
    </source>
</evidence>
<evidence type="ECO:0000256" key="6">
    <source>
        <dbReference type="ARBA" id="ARBA00022475"/>
    </source>
</evidence>
<dbReference type="GO" id="GO:0005886">
    <property type="term" value="C:plasma membrane"/>
    <property type="evidence" value="ECO:0007669"/>
    <property type="project" value="UniProtKB-SubCell"/>
</dbReference>
<keyword evidence="14 18" id="KW-0408">Iron</keyword>
<keyword evidence="6 16" id="KW-1003">Cell membrane</keyword>
<dbReference type="AlphaFoldDB" id="A0A8J6IX92"/>
<evidence type="ECO:0000256" key="3">
    <source>
        <dbReference type="ARBA" id="ARBA00005163"/>
    </source>
</evidence>
<dbReference type="PIRSF" id="PIRSF000169">
    <property type="entry name" value="SDH_D"/>
    <property type="match status" value="1"/>
</dbReference>
<comment type="cofactor">
    <cofactor evidence="18">
        <name>heme</name>
        <dbReference type="ChEBI" id="CHEBI:30413"/>
    </cofactor>
    <text evidence="18">The heme is bound between the two transmembrane subunits.</text>
</comment>
<gene>
    <name evidence="20" type="primary">sdhD</name>
    <name evidence="20" type="ORF">H8B19_17760</name>
</gene>
<dbReference type="GO" id="GO:0009055">
    <property type="term" value="F:electron transfer activity"/>
    <property type="evidence" value="ECO:0007669"/>
    <property type="project" value="TreeGrafter"/>
</dbReference>
<keyword evidence="9 18" id="KW-0349">Heme</keyword>
<dbReference type="CDD" id="cd03494">
    <property type="entry name" value="SQR_TypeC_SdhD"/>
    <property type="match status" value="1"/>
</dbReference>
<feature type="transmembrane region" description="Helical" evidence="19">
    <location>
        <begin position="59"/>
        <end position="80"/>
    </location>
</feature>
<evidence type="ECO:0000256" key="5">
    <source>
        <dbReference type="ARBA" id="ARBA00022448"/>
    </source>
</evidence>
<dbReference type="RefSeq" id="WP_186508366.1">
    <property type="nucleotide sequence ID" value="NZ_JACNEP010000024.1"/>
</dbReference>
<dbReference type="GO" id="GO:0017004">
    <property type="term" value="P:cytochrome complex assembly"/>
    <property type="evidence" value="ECO:0007669"/>
    <property type="project" value="TreeGrafter"/>
</dbReference>
<evidence type="ECO:0000313" key="20">
    <source>
        <dbReference type="EMBL" id="MBC3767729.1"/>
    </source>
</evidence>
<dbReference type="GO" id="GO:0020037">
    <property type="term" value="F:heme binding"/>
    <property type="evidence" value="ECO:0007669"/>
    <property type="project" value="InterPro"/>
</dbReference>
<proteinExistence type="predicted"/>
<evidence type="ECO:0000256" key="1">
    <source>
        <dbReference type="ARBA" id="ARBA00004050"/>
    </source>
</evidence>
<dbReference type="GO" id="GO:0006099">
    <property type="term" value="P:tricarboxylic acid cycle"/>
    <property type="evidence" value="ECO:0007669"/>
    <property type="project" value="UniProtKB-UniRule"/>
</dbReference>
<evidence type="ECO:0000313" key="21">
    <source>
        <dbReference type="Proteomes" id="UP000601768"/>
    </source>
</evidence>
<comment type="pathway">
    <text evidence="3 16">Carbohydrate metabolism; tricarboxylic acid cycle.</text>
</comment>
<keyword evidence="12 16" id="KW-0249">Electron transport</keyword>
<comment type="function">
    <text evidence="1 16">Membrane-anchoring subunit of succinate dehydrogenase (SDH).</text>
</comment>